<feature type="compositionally biased region" description="Low complexity" evidence="1">
    <location>
        <begin position="91"/>
        <end position="102"/>
    </location>
</feature>
<evidence type="ECO:0000313" key="3">
    <source>
        <dbReference type="Proteomes" id="UP001387215"/>
    </source>
</evidence>
<name>A0ABU8D8J9_9GAMM</name>
<evidence type="ECO:0008006" key="4">
    <source>
        <dbReference type="Google" id="ProtNLM"/>
    </source>
</evidence>
<evidence type="ECO:0000256" key="1">
    <source>
        <dbReference type="SAM" id="MobiDB-lite"/>
    </source>
</evidence>
<feature type="region of interest" description="Disordered" evidence="1">
    <location>
        <begin position="177"/>
        <end position="198"/>
    </location>
</feature>
<comment type="caution">
    <text evidence="2">The sequence shown here is derived from an EMBL/GenBank/DDBJ whole genome shotgun (WGS) entry which is preliminary data.</text>
</comment>
<accession>A0ABU8D8J9</accession>
<feature type="region of interest" description="Disordered" evidence="1">
    <location>
        <begin position="77"/>
        <end position="104"/>
    </location>
</feature>
<evidence type="ECO:0000313" key="2">
    <source>
        <dbReference type="EMBL" id="MEI2456696.1"/>
    </source>
</evidence>
<dbReference type="RefSeq" id="WP_064747163.1">
    <property type="nucleotide sequence ID" value="NZ_JBANDL010000002.1"/>
</dbReference>
<keyword evidence="3" id="KW-1185">Reference proteome</keyword>
<reference evidence="2 3" key="1">
    <citation type="submission" date="2024-02" db="EMBL/GenBank/DDBJ databases">
        <title>Lysobacter Genome Sequencing and Mining.</title>
        <authorList>
            <person name="Bierman J."/>
            <person name="Walker M.C."/>
        </authorList>
    </citation>
    <scope>NUCLEOTIDE SEQUENCE [LARGE SCALE GENOMIC DNA]</scope>
    <source>
        <strain evidence="2 3">PB6250</strain>
    </source>
</reference>
<dbReference type="Proteomes" id="UP001387215">
    <property type="component" value="Unassembled WGS sequence"/>
</dbReference>
<proteinExistence type="predicted"/>
<organism evidence="2 3">
    <name type="scientific">Lysobacter firmicutimachus</name>
    <dbReference type="NCBI Taxonomy" id="1792846"/>
    <lineage>
        <taxon>Bacteria</taxon>
        <taxon>Pseudomonadati</taxon>
        <taxon>Pseudomonadota</taxon>
        <taxon>Gammaproteobacteria</taxon>
        <taxon>Lysobacterales</taxon>
        <taxon>Lysobacteraceae</taxon>
        <taxon>Lysobacter</taxon>
    </lineage>
</organism>
<dbReference type="EMBL" id="JBANDL010000002">
    <property type="protein sequence ID" value="MEI2456696.1"/>
    <property type="molecule type" value="Genomic_DNA"/>
</dbReference>
<gene>
    <name evidence="2" type="ORF">V2J18_18735</name>
</gene>
<protein>
    <recommendedName>
        <fullName evidence="4">Ubiquitin-like domain-containing protein</fullName>
    </recommendedName>
</protein>
<sequence length="474" mass="51897">MLVTIAFAGEPDRDIVLRLAPETSLLRVREQLAAKAGMQPGERFRLGRAGLHPTLEAETTVAQAIDKDQTLTVRPAQTKRAESAAKTQAQARPALRPTAPEARPAEARWGLRNETDAPDLLPQLQGRLAGVNARTPDEFAALPLETVQALLATRRLDRGLRFSADLGDSVFGARSPRSPAVYRHPQRPPHSGGVSFTSRGRLSATASRVLHELHTRSIHNANAGGGVNGFGLGADFRRDLERLQRSEVTAIHLVEETIVPKVAVTLDPDQDLDVAPELVEAVDAALAVRGGRRSQYQALHERVFAGFGYFFPCETLLGGVRMRTLSTTSEDLREQQQFLAGFGFGAAAKDVPTSHGPASGDIGYARSESRLSRHRHIRQLRQQDVRTVGGHPALGLADDLLLQWMAGLDAVELWAAIGHRRLVPILRFLPRRQRDRCVGVIEPFARSDLTARFTVLDMAAYVAPFNRALLDELM</sequence>